<dbReference type="AlphaFoldDB" id="A0A379WGR8"/>
<evidence type="ECO:0000256" key="1">
    <source>
        <dbReference type="SAM" id="Phobius"/>
    </source>
</evidence>
<dbReference type="EMBL" id="UGXS01000004">
    <property type="protein sequence ID" value="SUH18089.1"/>
    <property type="molecule type" value="Genomic_DNA"/>
</dbReference>
<keyword evidence="1" id="KW-0812">Transmembrane</keyword>
<evidence type="ECO:0000313" key="3">
    <source>
        <dbReference type="Proteomes" id="UP000255509"/>
    </source>
</evidence>
<keyword evidence="1" id="KW-1133">Transmembrane helix</keyword>
<dbReference type="Proteomes" id="UP000255509">
    <property type="component" value="Unassembled WGS sequence"/>
</dbReference>
<sequence>MSENTVNKALRAMGYDTMVEVCGMVFVLWHVVL</sequence>
<evidence type="ECO:0000313" key="2">
    <source>
        <dbReference type="EMBL" id="SUH18089.1"/>
    </source>
</evidence>
<feature type="transmembrane region" description="Helical" evidence="1">
    <location>
        <begin position="12"/>
        <end position="32"/>
    </location>
</feature>
<organism evidence="2 3">
    <name type="scientific">Salmonella enterica I</name>
    <dbReference type="NCBI Taxonomy" id="59201"/>
    <lineage>
        <taxon>Bacteria</taxon>
        <taxon>Pseudomonadati</taxon>
        <taxon>Pseudomonadota</taxon>
        <taxon>Gammaproteobacteria</taxon>
        <taxon>Enterobacterales</taxon>
        <taxon>Enterobacteriaceae</taxon>
        <taxon>Salmonella</taxon>
    </lineage>
</organism>
<reference evidence="2 3" key="1">
    <citation type="submission" date="2018-06" db="EMBL/GenBank/DDBJ databases">
        <authorList>
            <consortium name="Pathogen Informatics"/>
            <person name="Doyle S."/>
        </authorList>
    </citation>
    <scope>NUCLEOTIDE SEQUENCE [LARGE SCALE GENOMIC DNA]</scope>
    <source>
        <strain evidence="2 3">NCTC8258</strain>
    </source>
</reference>
<protein>
    <submittedName>
        <fullName evidence="2">Integrase</fullName>
    </submittedName>
</protein>
<accession>A0A379WGR8</accession>
<keyword evidence="1" id="KW-0472">Membrane</keyword>
<proteinExistence type="predicted"/>
<gene>
    <name evidence="2" type="ORF">NCTC8258_05907</name>
</gene>
<name>A0A379WGR8_SALET</name>